<keyword evidence="1" id="KW-0472">Membrane</keyword>
<evidence type="ECO:0000313" key="2">
    <source>
        <dbReference type="EMBL" id="MEO1766517.1"/>
    </source>
</evidence>
<dbReference type="InterPro" id="IPR021218">
    <property type="entry name" value="DUF2784"/>
</dbReference>
<accession>A0ABV0ECW8</accession>
<feature type="transmembrane region" description="Helical" evidence="1">
    <location>
        <begin position="12"/>
        <end position="29"/>
    </location>
</feature>
<feature type="transmembrane region" description="Helical" evidence="1">
    <location>
        <begin position="41"/>
        <end position="60"/>
    </location>
</feature>
<proteinExistence type="predicted"/>
<feature type="transmembrane region" description="Helical" evidence="1">
    <location>
        <begin position="97"/>
        <end position="115"/>
    </location>
</feature>
<keyword evidence="3" id="KW-1185">Reference proteome</keyword>
<keyword evidence="1" id="KW-1133">Transmembrane helix</keyword>
<protein>
    <submittedName>
        <fullName evidence="2">DUF2784 domain-containing protein</fullName>
    </submittedName>
</protein>
<gene>
    <name evidence="2" type="ORF">V6E02_04750</name>
</gene>
<dbReference type="Proteomes" id="UP001482231">
    <property type="component" value="Unassembled WGS sequence"/>
</dbReference>
<evidence type="ECO:0000256" key="1">
    <source>
        <dbReference type="SAM" id="Phobius"/>
    </source>
</evidence>
<dbReference type="EMBL" id="JBAJEX010000002">
    <property type="protein sequence ID" value="MEO1766517.1"/>
    <property type="molecule type" value="Genomic_DNA"/>
</dbReference>
<dbReference type="Pfam" id="PF10861">
    <property type="entry name" value="DUF2784"/>
    <property type="match status" value="1"/>
</dbReference>
<evidence type="ECO:0000313" key="3">
    <source>
        <dbReference type="Proteomes" id="UP001482231"/>
    </source>
</evidence>
<dbReference type="RefSeq" id="WP_347307615.1">
    <property type="nucleotide sequence ID" value="NZ_JBAJEX010000002.1"/>
</dbReference>
<organism evidence="2 3">
    <name type="scientific">Thiobacter aerophilum</name>
    <dbReference type="NCBI Taxonomy" id="3121275"/>
    <lineage>
        <taxon>Bacteria</taxon>
        <taxon>Pseudomonadati</taxon>
        <taxon>Pseudomonadota</taxon>
        <taxon>Betaproteobacteria</taxon>
        <taxon>Burkholderiales</taxon>
        <taxon>Thiobacteraceae</taxon>
        <taxon>Thiobacter</taxon>
    </lineage>
</organism>
<keyword evidence="1" id="KW-0812">Transmembrane</keyword>
<comment type="caution">
    <text evidence="2">The sequence shown here is derived from an EMBL/GenBank/DDBJ whole genome shotgun (WGS) entry which is preliminary data.</text>
</comment>
<sequence length="123" mass="13765">MMLRLLADGVLMLHLAFILWVALGGFWVLRRPPLAWLHVPAVLWGAAIEFTAGVCPLTPLENTPRRAAGEAGYAGGFIEHYLLALIYPAALTPARQWLLGGLVLAVNVPIYLWLWRGLWRRRV</sequence>
<reference evidence="2 3" key="1">
    <citation type="submission" date="2024-02" db="EMBL/GenBank/DDBJ databases">
        <title>New thermophilic sulfur-oxidizing bacteria from a hot springs of the Uzon caldera (Kamchatka, Russia).</title>
        <authorList>
            <person name="Dukat A.M."/>
            <person name="Elcheninov A.G."/>
            <person name="Frolov E.N."/>
        </authorList>
    </citation>
    <scope>NUCLEOTIDE SEQUENCE [LARGE SCALE GENOMIC DNA]</scope>
    <source>
        <strain evidence="2 3">AK1</strain>
    </source>
</reference>
<name>A0ABV0ECW8_9BURK</name>